<evidence type="ECO:0000313" key="3">
    <source>
        <dbReference type="Proteomes" id="UP000809137"/>
    </source>
</evidence>
<name>A0ABS1Z7R4_9GAMM</name>
<protein>
    <submittedName>
        <fullName evidence="2">YfcZ/YiiS family protein</fullName>
    </submittedName>
</protein>
<dbReference type="InterPro" id="IPR035571">
    <property type="entry name" value="UPF0234-like_C"/>
</dbReference>
<gene>
    <name evidence="2" type="ORF">JJB79_12960</name>
</gene>
<evidence type="ECO:0000256" key="1">
    <source>
        <dbReference type="ARBA" id="ARBA00006201"/>
    </source>
</evidence>
<evidence type="ECO:0000313" key="2">
    <source>
        <dbReference type="EMBL" id="MBM0748322.1"/>
    </source>
</evidence>
<dbReference type="PANTHER" id="PTHR38769">
    <property type="entry name" value="UPF0381 PROTEIN YFCZ-RELATED"/>
    <property type="match status" value="1"/>
</dbReference>
<keyword evidence="3" id="KW-1185">Reference proteome</keyword>
<organism evidence="2 3">
    <name type="scientific">Pantoea eucrina</name>
    <dbReference type="NCBI Taxonomy" id="472693"/>
    <lineage>
        <taxon>Bacteria</taxon>
        <taxon>Pseudomonadati</taxon>
        <taxon>Pseudomonadota</taxon>
        <taxon>Gammaproteobacteria</taxon>
        <taxon>Enterobacterales</taxon>
        <taxon>Erwiniaceae</taxon>
        <taxon>Pantoea</taxon>
    </lineage>
</organism>
<dbReference type="NCBIfam" id="TIGR00743">
    <property type="entry name" value="DUF406 family protein"/>
    <property type="match status" value="1"/>
</dbReference>
<dbReference type="GeneID" id="84691913"/>
<dbReference type="Proteomes" id="UP000809137">
    <property type="component" value="Unassembled WGS sequence"/>
</dbReference>
<reference evidence="2 3" key="1">
    <citation type="submission" date="2021-01" db="EMBL/GenBank/DDBJ databases">
        <title>Complete genome sequence of Pantoea eucrina OB49, a heavy metal tolerant bacterium with PGPR potential isolated from wheat in Algeria.</title>
        <authorList>
            <person name="Lekired A."/>
            <person name="Ouzari I.H."/>
        </authorList>
    </citation>
    <scope>NUCLEOTIDE SEQUENCE [LARGE SCALE GENOMIC DNA]</scope>
    <source>
        <strain evidence="2 3">OB49</strain>
    </source>
</reference>
<accession>A0ABS1Z7R4</accession>
<dbReference type="EMBL" id="JAFCXS010000009">
    <property type="protein sequence ID" value="MBM0748322.1"/>
    <property type="molecule type" value="Genomic_DNA"/>
</dbReference>
<comment type="similarity">
    <text evidence="1">Belongs to the UPF0381 family.</text>
</comment>
<dbReference type="RefSeq" id="WP_082032635.1">
    <property type="nucleotide sequence ID" value="NZ_CP083448.1"/>
</dbReference>
<proteinExistence type="inferred from homology"/>
<dbReference type="Gene3D" id="3.30.70.860">
    <property type="match status" value="1"/>
</dbReference>
<dbReference type="InterPro" id="IPR005272">
    <property type="entry name" value="DUF406"/>
</dbReference>
<comment type="caution">
    <text evidence="2">The sequence shown here is derived from an EMBL/GenBank/DDBJ whole genome shotgun (WGS) entry which is preliminary data.</text>
</comment>
<sequence length="98" mass="10627">MSQTINKCSARETAACCCVDTGIVIDNSDCSARWSALFPDRAAAEAMLLTLTEKAQQTASEPCEITSQFTSEPEGIRLNAEFTFACQAEALIFQLALR</sequence>
<dbReference type="PANTHER" id="PTHR38769:SF1">
    <property type="entry name" value="UPF0381 PROTEIN YFCZ-RELATED"/>
    <property type="match status" value="1"/>
</dbReference>
<dbReference type="Pfam" id="PF04175">
    <property type="entry name" value="DUF406"/>
    <property type="match status" value="1"/>
</dbReference>